<protein>
    <recommendedName>
        <fullName evidence="4">CagE TrbE VirB component of type IV transporter system central domain-containing protein</fullName>
    </recommendedName>
</protein>
<dbReference type="InterPro" id="IPR051162">
    <property type="entry name" value="T4SS_component"/>
</dbReference>
<gene>
    <name evidence="5" type="ORF">DZC30_20405</name>
</gene>
<evidence type="ECO:0000256" key="2">
    <source>
        <dbReference type="ARBA" id="ARBA00022741"/>
    </source>
</evidence>
<dbReference type="Gene3D" id="3.40.50.300">
    <property type="entry name" value="P-loop containing nucleotide triphosphate hydrolases"/>
    <property type="match status" value="1"/>
</dbReference>
<evidence type="ECO:0000256" key="1">
    <source>
        <dbReference type="ARBA" id="ARBA00006512"/>
    </source>
</evidence>
<name>A0A373F901_COMTE</name>
<evidence type="ECO:0000256" key="3">
    <source>
        <dbReference type="ARBA" id="ARBA00022840"/>
    </source>
</evidence>
<evidence type="ECO:0000313" key="5">
    <source>
        <dbReference type="EMBL" id="RGE40427.1"/>
    </source>
</evidence>
<sequence>MATDTMVRQGKSIKFIGPTTEKYINVLSVLEEPEYVSSIHVDALLDVDAEFTLCQTFQVIETDTAKKLIQSHEQYYKNEVKDVFTKIAERVTNQQIDKVNHGFSVLAEEAQEALIDVTTRNIKYGFHSTRLLVYAGDEETLKVDTGRVAGMLRKNAFVLTAETTGLFGAFLSTLPGNSKVNPRKYLASAEKIADMMPLRGKYEGQPTHPHFSKKLGRQVPCHVQFDTYSKIPYQFNFHVGDVGHALVVGGTGAGKTVLMNLFITAHQKYAPAKTYIFDKDYSMSVPALLLGGQHIDGSKPNALQTNPLKRFLREGEINTASQWINILLESSGEKLSGKEKEQLNSALLKMHASGEASWNLAMFYTLVRGVDQELASKIQPYVDTSEHGSLSGKGIFSGYFDAEEDAYSVGDIMCFECTKIIKMDEIAPAFLFYATYCIEKGLDGTTPTLIFIEECWHYFKNSSFAEILEDWARTLRKKLAYLVLVTQGAKEFGSIPSGDTIVNLCPTKIFLPLITEMTSTEVQRYIEMFGINEQEFEMIQSAIPKKDYIIKQPGITKLVISQMPELTIASNDACGMEKARNRAFQLASEGSVNWEKSYIREVLHVTV</sequence>
<organism evidence="5 6">
    <name type="scientific">Comamonas testosteroni</name>
    <name type="common">Pseudomonas testosteroni</name>
    <dbReference type="NCBI Taxonomy" id="285"/>
    <lineage>
        <taxon>Bacteria</taxon>
        <taxon>Pseudomonadati</taxon>
        <taxon>Pseudomonadota</taxon>
        <taxon>Betaproteobacteria</taxon>
        <taxon>Burkholderiales</taxon>
        <taxon>Comamonadaceae</taxon>
        <taxon>Comamonas</taxon>
    </lineage>
</organism>
<dbReference type="PANTHER" id="PTHR30121:SF12">
    <property type="entry name" value="TYPE IV SECRETION SYSTEM PROTEIN CAGE"/>
    <property type="match status" value="1"/>
</dbReference>
<keyword evidence="2" id="KW-0547">Nucleotide-binding</keyword>
<accession>A0A373F901</accession>
<keyword evidence="3" id="KW-0067">ATP-binding</keyword>
<dbReference type="InterPro" id="IPR018145">
    <property type="entry name" value="CagE_TrbE_VirB_cntrl_dom"/>
</dbReference>
<keyword evidence="6" id="KW-1185">Reference proteome</keyword>
<reference evidence="5 6" key="1">
    <citation type="submission" date="2018-08" db="EMBL/GenBank/DDBJ databases">
        <title>Comamonas testosteroni strain SWCO2.</title>
        <authorList>
            <person name="Jiang N."/>
            <person name="Zhang X.Z."/>
        </authorList>
    </citation>
    <scope>NUCLEOTIDE SEQUENCE [LARGE SCALE GENOMIC DNA]</scope>
    <source>
        <strain evidence="5 6">SWCO2</strain>
    </source>
</reference>
<dbReference type="EMBL" id="QURR01000037">
    <property type="protein sequence ID" value="RGE40427.1"/>
    <property type="molecule type" value="Genomic_DNA"/>
</dbReference>
<feature type="domain" description="CagE TrbE VirB component of type IV transporter system central" evidence="4">
    <location>
        <begin position="96"/>
        <end position="183"/>
    </location>
</feature>
<dbReference type="InterPro" id="IPR027417">
    <property type="entry name" value="P-loop_NTPase"/>
</dbReference>
<dbReference type="Gene3D" id="1.10.8.730">
    <property type="match status" value="1"/>
</dbReference>
<evidence type="ECO:0000259" key="4">
    <source>
        <dbReference type="Pfam" id="PF03135"/>
    </source>
</evidence>
<dbReference type="AlphaFoldDB" id="A0A373F901"/>
<comment type="caution">
    <text evidence="5">The sequence shown here is derived from an EMBL/GenBank/DDBJ whole genome shotgun (WGS) entry which is preliminary data.</text>
</comment>
<proteinExistence type="inferred from homology"/>
<evidence type="ECO:0000313" key="6">
    <source>
        <dbReference type="Proteomes" id="UP000261948"/>
    </source>
</evidence>
<comment type="similarity">
    <text evidence="1">Belongs to the TrbE/VirB4 family.</text>
</comment>
<dbReference type="Proteomes" id="UP000261948">
    <property type="component" value="Unassembled WGS sequence"/>
</dbReference>
<dbReference type="GO" id="GO:0005524">
    <property type="term" value="F:ATP binding"/>
    <property type="evidence" value="ECO:0007669"/>
    <property type="project" value="UniProtKB-KW"/>
</dbReference>
<dbReference type="Pfam" id="PF03135">
    <property type="entry name" value="CagE_TrbE_VirB"/>
    <property type="match status" value="1"/>
</dbReference>
<dbReference type="PANTHER" id="PTHR30121">
    <property type="entry name" value="UNCHARACTERIZED PROTEIN YJGR-RELATED"/>
    <property type="match status" value="1"/>
</dbReference>
<dbReference type="SUPFAM" id="SSF52540">
    <property type="entry name" value="P-loop containing nucleoside triphosphate hydrolases"/>
    <property type="match status" value="1"/>
</dbReference>